<keyword evidence="1 2" id="KW-0472">Membrane</keyword>
<keyword evidence="4" id="KW-0675">Receptor</keyword>
<dbReference type="EMBL" id="JABANE010000083">
    <property type="protein sequence ID" value="NME71024.1"/>
    <property type="molecule type" value="Genomic_DNA"/>
</dbReference>
<sequence>MKEFLLTKNTFRLFTLLKYIIALLLLNGIFGYNALAQEEAIIEGVVKDDITGETLIGASVIVEGTNIGTTTDFDGKFKIMMPITTKVLVVRYLGYQSKEITISTGSQISISLKPNVTQMDEVVVIGYDTQKKESVVGAIVQTAGEELLKTRGSVSLTNSLVGLVSGLSAIQTTGQPGESAADIFIRGKASWVDNSPLFLVDGIERDYEDIDPNEIESISVLKDASATAVFGAKGANGVILITTKQGEEGKPKFSFSTNFSFKQPVSNFYMADRVSVMEMKNQALKNDGVFDPNAYYSEQDINNWRNNVNPDLYPEVDWYDELVKDYGITSNYNLNVSGGSQRINYFVSLGYANDGDIFKTEPNPYYDPSFNYERYNYRTNFNVKVTKTTKIKIGLAGSLSFKNQAGYGSSSDDDWAKSDFFKLIYYKAPTYVFPIRYSDGNIGHDGGGSNPYLLLNYSGAHRNRKNVQASDIQLKQELDFVTKGLSLTGKLSYNTAFDYKQNISNKTGRNTGFNVPSYLYTPTDTLRFPSDNFVEGPVTIGNESLGAYKRNLYYEAAIRYNRQFNKHTVTAMGLFMRSQNISRVNWPSFEESWIGRVTYDYNQRYFIEMNGAYNGSEKFAPGLRFGFFPSFAGGWIVSNEKFFRDSRLYDVVDRFKIRGSYGEVGYDKGVNRWTYLQTYESGGNIYFGNPPSKYYTNKEGRAANPNATWERAVKANIGFELELLSHFSLVVDLFNEHRSSILMERKTIHPWFGLENPYENIGETKSQGFEATLGWSKNISKDFNINARAIASYAENRVVFRDDPKKTPDYLKDAGKPIGSDYTLKTDGIYQDWDDVYNSPGSVWGQESRIPGDLKYVDYNGDGVINDLDKVVAAYQDYPMFTYSFQLGFTWKGLQFSSLFTGVNGVQKSVPDALLFEFTSADYEQANPHNEQAWTPSNRNTDVPILRSNNTTRLHNQQYSDYQFQNANYFRLKRVELSYMIKSKSLKRNTGIGSVTIYVGGNNLFTFTEMDPRFDPEAATLSSYPLIRSYNTGLTIKF</sequence>
<dbReference type="InterPro" id="IPR037066">
    <property type="entry name" value="Plug_dom_sf"/>
</dbReference>
<keyword evidence="2" id="KW-1133">Transmembrane helix</keyword>
<organism evidence="4 5">
    <name type="scientific">Flammeovirga aprica JL-4</name>
    <dbReference type="NCBI Taxonomy" id="694437"/>
    <lineage>
        <taxon>Bacteria</taxon>
        <taxon>Pseudomonadati</taxon>
        <taxon>Bacteroidota</taxon>
        <taxon>Cytophagia</taxon>
        <taxon>Cytophagales</taxon>
        <taxon>Flammeovirgaceae</taxon>
        <taxon>Flammeovirga</taxon>
    </lineage>
</organism>
<dbReference type="SUPFAM" id="SSF49464">
    <property type="entry name" value="Carboxypeptidase regulatory domain-like"/>
    <property type="match status" value="1"/>
</dbReference>
<name>A0A7X9XBW5_9BACT</name>
<dbReference type="RefSeq" id="WP_169659248.1">
    <property type="nucleotide sequence ID" value="NZ_JABANE010000083.1"/>
</dbReference>
<dbReference type="AlphaFoldDB" id="A0A7X9XBW5"/>
<dbReference type="Pfam" id="PF13715">
    <property type="entry name" value="CarbopepD_reg_2"/>
    <property type="match status" value="1"/>
</dbReference>
<dbReference type="Pfam" id="PF07715">
    <property type="entry name" value="Plug"/>
    <property type="match status" value="1"/>
</dbReference>
<dbReference type="FunFam" id="2.170.130.10:FF:000003">
    <property type="entry name" value="SusC/RagA family TonB-linked outer membrane protein"/>
    <property type="match status" value="1"/>
</dbReference>
<evidence type="ECO:0000256" key="2">
    <source>
        <dbReference type="SAM" id="Phobius"/>
    </source>
</evidence>
<dbReference type="InterPro" id="IPR023996">
    <property type="entry name" value="TonB-dep_OMP_SusC/RagA"/>
</dbReference>
<comment type="caution">
    <text evidence="4">The sequence shown here is derived from an EMBL/GenBank/DDBJ whole genome shotgun (WGS) entry which is preliminary data.</text>
</comment>
<proteinExistence type="inferred from homology"/>
<evidence type="ECO:0000313" key="4">
    <source>
        <dbReference type="EMBL" id="NME71024.1"/>
    </source>
</evidence>
<evidence type="ECO:0000313" key="5">
    <source>
        <dbReference type="Proteomes" id="UP000576082"/>
    </source>
</evidence>
<dbReference type="InterPro" id="IPR008969">
    <property type="entry name" value="CarboxyPept-like_regulatory"/>
</dbReference>
<dbReference type="NCBIfam" id="TIGR04057">
    <property type="entry name" value="SusC_RagA_signa"/>
    <property type="match status" value="1"/>
</dbReference>
<evidence type="ECO:0000259" key="3">
    <source>
        <dbReference type="Pfam" id="PF07715"/>
    </source>
</evidence>
<keyword evidence="1 2" id="KW-0812">Transmembrane</keyword>
<keyword evidence="1" id="KW-1134">Transmembrane beta strand</keyword>
<dbReference type="Gene3D" id="2.170.130.10">
    <property type="entry name" value="TonB-dependent receptor, plug domain"/>
    <property type="match status" value="1"/>
</dbReference>
<feature type="domain" description="TonB-dependent receptor plug" evidence="3">
    <location>
        <begin position="138"/>
        <end position="238"/>
    </location>
</feature>
<keyword evidence="1" id="KW-0813">Transport</keyword>
<dbReference type="NCBIfam" id="TIGR04056">
    <property type="entry name" value="OMP_RagA_SusC"/>
    <property type="match status" value="1"/>
</dbReference>
<gene>
    <name evidence="4" type="ORF">HHU12_23855</name>
</gene>
<dbReference type="InterPro" id="IPR012910">
    <property type="entry name" value="Plug_dom"/>
</dbReference>
<dbReference type="GO" id="GO:0009279">
    <property type="term" value="C:cell outer membrane"/>
    <property type="evidence" value="ECO:0007669"/>
    <property type="project" value="UniProtKB-SubCell"/>
</dbReference>
<accession>A0A7X9XBW5</accession>
<dbReference type="SUPFAM" id="SSF56935">
    <property type="entry name" value="Porins"/>
    <property type="match status" value="1"/>
</dbReference>
<reference evidence="4 5" key="1">
    <citation type="submission" date="2020-04" db="EMBL/GenBank/DDBJ databases">
        <title>Flammeovirga sp. SR4, a novel species isolated from seawater.</title>
        <authorList>
            <person name="Wang X."/>
        </authorList>
    </citation>
    <scope>NUCLEOTIDE SEQUENCE [LARGE SCALE GENOMIC DNA]</scope>
    <source>
        <strain evidence="4 5">ATCC 23126</strain>
    </source>
</reference>
<comment type="similarity">
    <text evidence="1">Belongs to the TonB-dependent receptor family.</text>
</comment>
<dbReference type="InterPro" id="IPR039426">
    <property type="entry name" value="TonB-dep_rcpt-like"/>
</dbReference>
<dbReference type="Gene3D" id="2.60.40.1120">
    <property type="entry name" value="Carboxypeptidase-like, regulatory domain"/>
    <property type="match status" value="1"/>
</dbReference>
<dbReference type="PROSITE" id="PS52016">
    <property type="entry name" value="TONB_DEPENDENT_REC_3"/>
    <property type="match status" value="1"/>
</dbReference>
<keyword evidence="1" id="KW-0998">Cell outer membrane</keyword>
<protein>
    <submittedName>
        <fullName evidence="4">TonB-dependent receptor</fullName>
    </submittedName>
</protein>
<dbReference type="InterPro" id="IPR023997">
    <property type="entry name" value="TonB-dep_OMP_SusC/RagA_CS"/>
</dbReference>
<keyword evidence="5" id="KW-1185">Reference proteome</keyword>
<dbReference type="Proteomes" id="UP000576082">
    <property type="component" value="Unassembled WGS sequence"/>
</dbReference>
<evidence type="ECO:0000256" key="1">
    <source>
        <dbReference type="PROSITE-ProRule" id="PRU01360"/>
    </source>
</evidence>
<comment type="subcellular location">
    <subcellularLocation>
        <location evidence="1">Cell outer membrane</location>
        <topology evidence="1">Multi-pass membrane protein</topology>
    </subcellularLocation>
</comment>
<feature type="transmembrane region" description="Helical" evidence="2">
    <location>
        <begin position="12"/>
        <end position="32"/>
    </location>
</feature>